<name>A0A401UDV3_9BACT</name>
<protein>
    <submittedName>
        <fullName evidence="1">Uncharacterized protein</fullName>
    </submittedName>
</protein>
<dbReference type="Proteomes" id="UP000288227">
    <property type="component" value="Unassembled WGS sequence"/>
</dbReference>
<dbReference type="RefSeq" id="WP_127123732.1">
    <property type="nucleotide sequence ID" value="NZ_BHXQ01000006.1"/>
</dbReference>
<evidence type="ECO:0000313" key="2">
    <source>
        <dbReference type="Proteomes" id="UP000288227"/>
    </source>
</evidence>
<evidence type="ECO:0000313" key="1">
    <source>
        <dbReference type="EMBL" id="GCC53088.1"/>
    </source>
</evidence>
<gene>
    <name evidence="1" type="ORF">SanaruYs_33290</name>
</gene>
<keyword evidence="2" id="KW-1185">Reference proteome</keyword>
<accession>A0A401UDV3</accession>
<proteinExistence type="predicted"/>
<dbReference type="AlphaFoldDB" id="A0A401UDV3"/>
<dbReference type="OrthoDB" id="966019at2"/>
<reference evidence="1 2" key="1">
    <citation type="submission" date="2018-11" db="EMBL/GenBank/DDBJ databases">
        <title>Chryseotalea sanarue gen. nov., sp., nov., a member of the family Cytophagaceae, isolated from a brackish lake in Hamamatsu Japan.</title>
        <authorList>
            <person name="Maejima Y."/>
            <person name="Iino T."/>
            <person name="Muraguchi Y."/>
            <person name="Fukuda K."/>
            <person name="Ohkuma M."/>
            <person name="Moriuchi R."/>
            <person name="Dohra H."/>
            <person name="Kimbara K."/>
            <person name="Shintani M."/>
        </authorList>
    </citation>
    <scope>NUCLEOTIDE SEQUENCE [LARGE SCALE GENOMIC DNA]</scope>
    <source>
        <strain evidence="1 2">Ys</strain>
    </source>
</reference>
<organism evidence="1 2">
    <name type="scientific">Chryseotalea sanaruensis</name>
    <dbReference type="NCBI Taxonomy" id="2482724"/>
    <lineage>
        <taxon>Bacteria</taxon>
        <taxon>Pseudomonadati</taxon>
        <taxon>Bacteroidota</taxon>
        <taxon>Cytophagia</taxon>
        <taxon>Cytophagales</taxon>
        <taxon>Chryseotaleaceae</taxon>
        <taxon>Chryseotalea</taxon>
    </lineage>
</organism>
<comment type="caution">
    <text evidence="1">The sequence shown here is derived from an EMBL/GenBank/DDBJ whole genome shotgun (WGS) entry which is preliminary data.</text>
</comment>
<dbReference type="EMBL" id="BHXQ01000006">
    <property type="protein sequence ID" value="GCC53088.1"/>
    <property type="molecule type" value="Genomic_DNA"/>
</dbReference>
<sequence length="62" mass="6973">MTRSKKIFLGGAVVFFIGIAFASYDISRRTTFPGSKPQLQERIKKQYNLSDSLVTDTVKTSK</sequence>